<feature type="compositionally biased region" description="Basic and acidic residues" evidence="1">
    <location>
        <begin position="559"/>
        <end position="598"/>
    </location>
</feature>
<feature type="region of interest" description="Disordered" evidence="1">
    <location>
        <begin position="462"/>
        <end position="496"/>
    </location>
</feature>
<feature type="region of interest" description="Disordered" evidence="1">
    <location>
        <begin position="1"/>
        <end position="71"/>
    </location>
</feature>
<proteinExistence type="predicted"/>
<feature type="compositionally biased region" description="Polar residues" evidence="1">
    <location>
        <begin position="22"/>
        <end position="37"/>
    </location>
</feature>
<reference evidence="2" key="1">
    <citation type="submission" date="2023-06" db="EMBL/GenBank/DDBJ databases">
        <authorList>
            <person name="Delattre M."/>
        </authorList>
    </citation>
    <scope>NUCLEOTIDE SEQUENCE</scope>
    <source>
        <strain evidence="2">AF72</strain>
    </source>
</reference>
<feature type="compositionally biased region" description="Polar residues" evidence="1">
    <location>
        <begin position="182"/>
        <end position="192"/>
    </location>
</feature>
<evidence type="ECO:0000256" key="1">
    <source>
        <dbReference type="SAM" id="MobiDB-lite"/>
    </source>
</evidence>
<feature type="compositionally biased region" description="Basic and acidic residues" evidence="1">
    <location>
        <begin position="171"/>
        <end position="180"/>
    </location>
</feature>
<feature type="compositionally biased region" description="Acidic residues" evidence="1">
    <location>
        <begin position="282"/>
        <end position="296"/>
    </location>
</feature>
<organism evidence="2 3">
    <name type="scientific">Mesorhabditis spiculigera</name>
    <dbReference type="NCBI Taxonomy" id="96644"/>
    <lineage>
        <taxon>Eukaryota</taxon>
        <taxon>Metazoa</taxon>
        <taxon>Ecdysozoa</taxon>
        <taxon>Nematoda</taxon>
        <taxon>Chromadorea</taxon>
        <taxon>Rhabditida</taxon>
        <taxon>Rhabditina</taxon>
        <taxon>Rhabditomorpha</taxon>
        <taxon>Rhabditoidea</taxon>
        <taxon>Rhabditidae</taxon>
        <taxon>Mesorhabditinae</taxon>
        <taxon>Mesorhabditis</taxon>
    </lineage>
</organism>
<dbReference type="AlphaFoldDB" id="A0AA36CTB9"/>
<feature type="region of interest" description="Disordered" evidence="1">
    <location>
        <begin position="540"/>
        <end position="625"/>
    </location>
</feature>
<sequence>MVADITVFQDDDNSGEDLCTAATISMNDSNRPSQPNTPIGEGQFFGSEEEEASESEEGSDDVESFTDDSDVYESDFEYSVSESIPFLPSMAKTENGPEGVGAVVEKELPFLEHNHEDLRGRVESLLAHPPPLPVFTCSVTYDGQMSAASGDSWGSADEGDEEEEEQEQEMELDRQTDDGSYKGQTVGATLTLLQKAAMKEDGQEEEEDEDEDEDEEDEFYESDQYSEESYSEDEEWSDSFVSDEESAAEMDSASLSFESVSDEKNLAQIESRLATSMVAEIQDQEETEEGILEELPSESILSTVPREIPNVEEKGGPVILMEPTFVKPQEGTDKETTASRYFPSKQPTTDHARKAVIQPTKLEKAQVASAIQTNIGAPVKPKSTAEEKPNAFGSTLEKIVAAGKLPETTGSPPKDKSAVRKSALNMTVEEAQKKEHAAEEAAKRSARRYNLVGSLAEKFSEAAEMPQEKHTYRRSKALQSRDETRPRRHYAPIIQPIVDDSFEKQMEELREKMKAGTSAFQKEFTELKKGMLTCAEEPKLREQEEKHRQLLQQNAHAIGKAEEEKRRQKGLRDAVLEKELAKIPAKDKGKEERAEKAEKPHKHLPPKKRRRQQSRPNRLIRTPGDIDVILGYGGGMTFEALDRLFDDAAKEKRTRRDTPPPKRPRRKPATRVWISALMDIDKIYKAIELRDIAASVNG</sequence>
<feature type="region of interest" description="Disordered" evidence="1">
    <location>
        <begin position="144"/>
        <end position="263"/>
    </location>
</feature>
<evidence type="ECO:0000313" key="2">
    <source>
        <dbReference type="EMBL" id="CAJ0574478.1"/>
    </source>
</evidence>
<feature type="region of interest" description="Disordered" evidence="1">
    <location>
        <begin position="278"/>
        <end position="353"/>
    </location>
</feature>
<feature type="compositionally biased region" description="Basic residues" evidence="1">
    <location>
        <begin position="599"/>
        <end position="613"/>
    </location>
</feature>
<dbReference type="EMBL" id="CATQJA010002630">
    <property type="protein sequence ID" value="CAJ0574478.1"/>
    <property type="molecule type" value="Genomic_DNA"/>
</dbReference>
<feature type="region of interest" description="Disordered" evidence="1">
    <location>
        <begin position="403"/>
        <end position="446"/>
    </location>
</feature>
<feature type="region of interest" description="Disordered" evidence="1">
    <location>
        <begin position="649"/>
        <end position="669"/>
    </location>
</feature>
<evidence type="ECO:0000313" key="3">
    <source>
        <dbReference type="Proteomes" id="UP001177023"/>
    </source>
</evidence>
<protein>
    <submittedName>
        <fullName evidence="2">Uncharacterized protein</fullName>
    </submittedName>
</protein>
<name>A0AA36CTB9_9BILA</name>
<dbReference type="Proteomes" id="UP001177023">
    <property type="component" value="Unassembled WGS sequence"/>
</dbReference>
<feature type="compositionally biased region" description="Acidic residues" evidence="1">
    <location>
        <begin position="202"/>
        <end position="248"/>
    </location>
</feature>
<feature type="compositionally biased region" description="Acidic residues" evidence="1">
    <location>
        <begin position="47"/>
        <end position="71"/>
    </location>
</feature>
<accession>A0AA36CTB9</accession>
<feature type="compositionally biased region" description="Acidic residues" evidence="1">
    <location>
        <begin position="157"/>
        <end position="170"/>
    </location>
</feature>
<feature type="compositionally biased region" description="Low complexity" evidence="1">
    <location>
        <begin position="145"/>
        <end position="156"/>
    </location>
</feature>
<keyword evidence="3" id="KW-1185">Reference proteome</keyword>
<feature type="compositionally biased region" description="Basic and acidic residues" evidence="1">
    <location>
        <begin position="430"/>
        <end position="443"/>
    </location>
</feature>
<feature type="non-terminal residue" evidence="2">
    <location>
        <position position="1"/>
    </location>
</feature>
<gene>
    <name evidence="2" type="ORF">MSPICULIGERA_LOCUS12811</name>
</gene>
<feature type="compositionally biased region" description="Basic and acidic residues" evidence="1">
    <location>
        <begin position="649"/>
        <end position="660"/>
    </location>
</feature>
<comment type="caution">
    <text evidence="2">The sequence shown here is derived from an EMBL/GenBank/DDBJ whole genome shotgun (WGS) entry which is preliminary data.</text>
</comment>